<dbReference type="InterPro" id="IPR025638">
    <property type="entry name" value="DUF4336"/>
</dbReference>
<dbReference type="RefSeq" id="WP_252662664.1">
    <property type="nucleotide sequence ID" value="NZ_CP098611.1"/>
</dbReference>
<gene>
    <name evidence="1" type="ORF">NEA10_17700</name>
</gene>
<dbReference type="Proteomes" id="UP001056708">
    <property type="component" value="Chromosome"/>
</dbReference>
<dbReference type="PANTHER" id="PTHR33835:SF2">
    <property type="entry name" value="LYSINE-TRNA LIGASE"/>
    <property type="match status" value="1"/>
</dbReference>
<evidence type="ECO:0000313" key="2">
    <source>
        <dbReference type="Proteomes" id="UP001056708"/>
    </source>
</evidence>
<dbReference type="Pfam" id="PF14234">
    <property type="entry name" value="DUF4336"/>
    <property type="match status" value="1"/>
</dbReference>
<dbReference type="EMBL" id="CP098611">
    <property type="protein sequence ID" value="USR90640.1"/>
    <property type="molecule type" value="Genomic_DNA"/>
</dbReference>
<organism evidence="1 2">
    <name type="scientific">Phormidium yuhuli AB48</name>
    <dbReference type="NCBI Taxonomy" id="2940671"/>
    <lineage>
        <taxon>Bacteria</taxon>
        <taxon>Bacillati</taxon>
        <taxon>Cyanobacteriota</taxon>
        <taxon>Cyanophyceae</taxon>
        <taxon>Oscillatoriophycideae</taxon>
        <taxon>Oscillatoriales</taxon>
        <taxon>Oscillatoriaceae</taxon>
        <taxon>Phormidium</taxon>
        <taxon>Phormidium yuhuli</taxon>
    </lineage>
</organism>
<proteinExistence type="predicted"/>
<sequence length="389" mass="44574">MSEYSWNFWFTLPIYPYGQRRTLRREVVRDRLWTFDQLQGIFYVVVPIRMTVVKLDAGGLLVYAPIAPTGECLRLLHELVADHGPVRYIIHPTVSGLEHKVFVGPFARACPQAQVYIAPQQWSFPLNLPLSWLGLPGDRTRVIPDEPSQLPFADQCALEVLGPINLGTGWFGEVALYDRPSRSLLLTDSLIAIPEDPPAIVQLDSFPLLFHAKDSPFDRVEDTPENRRKGWKRICLFASYFRPSVLETAPWGQVIRDAFKVGDRSRKNYFGLYPFQWTDDWQRSFEALRGNGRPLVAPVLQQLILNRAPQETLDWVERVSQWHCDRLISAHFQSPISITKEQFCQAFAFLKSQDLWTPAPLPNIDLQLLAEIDQVLCDRGIVPPSKLSR</sequence>
<keyword evidence="2" id="KW-1185">Reference proteome</keyword>
<dbReference type="PANTHER" id="PTHR33835">
    <property type="entry name" value="YALI0C07656P"/>
    <property type="match status" value="1"/>
</dbReference>
<name>A0ABY5AP88_9CYAN</name>
<evidence type="ECO:0000313" key="1">
    <source>
        <dbReference type="EMBL" id="USR90640.1"/>
    </source>
</evidence>
<protein>
    <submittedName>
        <fullName evidence="1">DUF4336 domain-containing protein</fullName>
    </submittedName>
</protein>
<reference evidence="1" key="1">
    <citation type="submission" date="2022-06" db="EMBL/GenBank/DDBJ databases">
        <title>Genome sequence of Phormidium yuhuli AB48 isolated from an industrial photobioreactor environment.</title>
        <authorList>
            <person name="Qiu Y."/>
            <person name="Noonan A.J.C."/>
            <person name="Dofher K."/>
            <person name="Koch M."/>
            <person name="Kieft B."/>
            <person name="Lin X."/>
            <person name="Ziels R.M."/>
            <person name="Hallam S.J."/>
        </authorList>
    </citation>
    <scope>NUCLEOTIDE SEQUENCE</scope>
    <source>
        <strain evidence="1">AB48</strain>
    </source>
</reference>
<accession>A0ABY5AP88</accession>